<sequence length="303" mass="34454">MATVGFNQLWVPSTIHAYCALMAKLFITMVRSRDGSPVDDEPFVNVLGDLHPDLLNALDRLLSHIRGRQDADADDEDLIHIHSVLLQLCRPPTCSVVQHGVQTGCPIIRFLIVNNLKSDPSSANPAFKHVRHVTCPVAILQYWWRCTILMQLVRPMWQPDHRAIPWHEADEWLACIRDNAKDTPFNRLRETMRLAWTMLGDGPNIPRLVRIGPMACTINGQAITIDTLRNLVGKLFRETNKVMRNELLLGLQTAWIGQTIARGNIVDKANEDNVGYSFLSDASNEFNRHRQDLALHLFSHRHT</sequence>
<accession>A0ABP1B1M2</accession>
<protein>
    <submittedName>
        <fullName evidence="1">Uncharacterized protein</fullName>
    </submittedName>
</protein>
<evidence type="ECO:0000313" key="1">
    <source>
        <dbReference type="EMBL" id="CAK9868446.1"/>
    </source>
</evidence>
<evidence type="ECO:0000313" key="2">
    <source>
        <dbReference type="Proteomes" id="UP001497522"/>
    </source>
</evidence>
<name>A0ABP1B1M2_9BRYO</name>
<proteinExistence type="predicted"/>
<dbReference type="EMBL" id="OZ023719">
    <property type="protein sequence ID" value="CAK9868446.1"/>
    <property type="molecule type" value="Genomic_DNA"/>
</dbReference>
<reference evidence="1" key="1">
    <citation type="submission" date="2024-03" db="EMBL/GenBank/DDBJ databases">
        <authorList>
            <consortium name="ELIXIR-Norway"/>
            <consortium name="Elixir Norway"/>
        </authorList>
    </citation>
    <scope>NUCLEOTIDE SEQUENCE</scope>
</reference>
<dbReference type="Proteomes" id="UP001497522">
    <property type="component" value="Chromosome 18"/>
</dbReference>
<keyword evidence="2" id="KW-1185">Reference proteome</keyword>
<organism evidence="1 2">
    <name type="scientific">Sphagnum jensenii</name>
    <dbReference type="NCBI Taxonomy" id="128206"/>
    <lineage>
        <taxon>Eukaryota</taxon>
        <taxon>Viridiplantae</taxon>
        <taxon>Streptophyta</taxon>
        <taxon>Embryophyta</taxon>
        <taxon>Bryophyta</taxon>
        <taxon>Sphagnophytina</taxon>
        <taxon>Sphagnopsida</taxon>
        <taxon>Sphagnales</taxon>
        <taxon>Sphagnaceae</taxon>
        <taxon>Sphagnum</taxon>
    </lineage>
</organism>
<gene>
    <name evidence="1" type="ORF">CSSPJE1EN2_LOCUS11405</name>
</gene>